<evidence type="ECO:0000256" key="9">
    <source>
        <dbReference type="PROSITE-ProRule" id="PRU00205"/>
    </source>
</evidence>
<comment type="caution">
    <text evidence="13">The sequence shown here is derived from an EMBL/GenBank/DDBJ whole genome shotgun (WGS) entry which is preliminary data.</text>
</comment>
<evidence type="ECO:0000256" key="2">
    <source>
        <dbReference type="ARBA" id="ARBA00009808"/>
    </source>
</evidence>
<proteinExistence type="inferred from homology"/>
<name>A0A1X2HJQ0_SYNRA</name>
<sequence>MKKNGAFKSKAMANKQGWGKAELMDYLVNHQIEAPLRVMAVILAGYGLGLPICDKFLFIANQRPDGLFEKSLWDITFLLFYICVFTALRAFTMNSVLIPLAQWANVNRKKYQRFAEQGYSALYYSTSFSFGAYIMYHSPWWDDTSYFWRDYPVTEYDKLFKYYYLVQFAFWLQQIFVLQIEAPRKDYRELVLHHINTLLLISLSYGCNFTRVGNAVFIYMDLPDAILALAKLLNYATPGIICNITFVTMLFAWMYTRVYLYGCVIWSTMTEPDLYVPEFKLDPLNGNWFPYFVKYIILGLMVGLYCLILFWTAMIFKVLYKMATEPAAKDVRSDDEDDEEIEPTPVNGLSNGKLANRKLTNGKLTNGKLTNGKLTNAKQRKPSAAR</sequence>
<evidence type="ECO:0000256" key="11">
    <source>
        <dbReference type="SAM" id="Phobius"/>
    </source>
</evidence>
<evidence type="ECO:0000256" key="5">
    <source>
        <dbReference type="ARBA" id="ARBA00022824"/>
    </source>
</evidence>
<feature type="region of interest" description="Disordered" evidence="10">
    <location>
        <begin position="331"/>
        <end position="386"/>
    </location>
</feature>
<dbReference type="Pfam" id="PF03798">
    <property type="entry name" value="TRAM_LAG1_CLN8"/>
    <property type="match status" value="1"/>
</dbReference>
<keyword evidence="4 9" id="KW-0812">Transmembrane</keyword>
<keyword evidence="8" id="KW-0325">Glycoprotein</keyword>
<evidence type="ECO:0000256" key="3">
    <source>
        <dbReference type="ARBA" id="ARBA00022679"/>
    </source>
</evidence>
<dbReference type="PROSITE" id="PS50922">
    <property type="entry name" value="TLC"/>
    <property type="match status" value="1"/>
</dbReference>
<feature type="transmembrane region" description="Helical" evidence="11">
    <location>
        <begin position="38"/>
        <end position="58"/>
    </location>
</feature>
<keyword evidence="6 11" id="KW-1133">Transmembrane helix</keyword>
<reference evidence="13 14" key="1">
    <citation type="submission" date="2016-07" db="EMBL/GenBank/DDBJ databases">
        <title>Pervasive Adenine N6-methylation of Active Genes in Fungi.</title>
        <authorList>
            <consortium name="DOE Joint Genome Institute"/>
            <person name="Mondo S.J."/>
            <person name="Dannebaum R.O."/>
            <person name="Kuo R.C."/>
            <person name="Labutti K."/>
            <person name="Haridas S."/>
            <person name="Kuo A."/>
            <person name="Salamov A."/>
            <person name="Ahrendt S.R."/>
            <person name="Lipzen A."/>
            <person name="Sullivan W."/>
            <person name="Andreopoulos W.B."/>
            <person name="Clum A."/>
            <person name="Lindquist E."/>
            <person name="Daum C."/>
            <person name="Ramamoorthy G.K."/>
            <person name="Gryganskyi A."/>
            <person name="Culley D."/>
            <person name="Magnuson J.K."/>
            <person name="James T.Y."/>
            <person name="O'Malley M.A."/>
            <person name="Stajich J.E."/>
            <person name="Spatafora J.W."/>
            <person name="Visel A."/>
            <person name="Grigoriev I.V."/>
        </authorList>
    </citation>
    <scope>NUCLEOTIDE SEQUENCE [LARGE SCALE GENOMIC DNA]</scope>
    <source>
        <strain evidence="13 14">NRRL 2496</strain>
    </source>
</reference>
<feature type="transmembrane region" description="Helical" evidence="11">
    <location>
        <begin position="295"/>
        <end position="320"/>
    </location>
</feature>
<dbReference type="OrthoDB" id="537032at2759"/>
<feature type="transmembrane region" description="Helical" evidence="11">
    <location>
        <begin position="232"/>
        <end position="251"/>
    </location>
</feature>
<dbReference type="STRING" id="13706.A0A1X2HJQ0"/>
<comment type="subcellular location">
    <subcellularLocation>
        <location evidence="1">Endoplasmic reticulum membrane</location>
        <topology evidence="1">Multi-pass membrane protein</topology>
    </subcellularLocation>
</comment>
<feature type="transmembrane region" description="Helical" evidence="11">
    <location>
        <begin position="121"/>
        <end position="140"/>
    </location>
</feature>
<dbReference type="OMA" id="HVLNLKI"/>
<dbReference type="InParanoid" id="A0A1X2HJQ0"/>
<evidence type="ECO:0000313" key="14">
    <source>
        <dbReference type="Proteomes" id="UP000242180"/>
    </source>
</evidence>
<evidence type="ECO:0000256" key="10">
    <source>
        <dbReference type="SAM" id="MobiDB-lite"/>
    </source>
</evidence>
<dbReference type="InterPro" id="IPR016439">
    <property type="entry name" value="Lag1/Lac1-like"/>
</dbReference>
<dbReference type="Proteomes" id="UP000242180">
    <property type="component" value="Unassembled WGS sequence"/>
</dbReference>
<evidence type="ECO:0000256" key="4">
    <source>
        <dbReference type="ARBA" id="ARBA00022692"/>
    </source>
</evidence>
<dbReference type="PANTHER" id="PTHR12560">
    <property type="entry name" value="LONGEVITY ASSURANCE FACTOR 1 LAG1"/>
    <property type="match status" value="1"/>
</dbReference>
<keyword evidence="14" id="KW-1185">Reference proteome</keyword>
<accession>A0A1X2HJQ0</accession>
<keyword evidence="7 9" id="KW-0472">Membrane</keyword>
<evidence type="ECO:0000256" key="8">
    <source>
        <dbReference type="ARBA" id="ARBA00023180"/>
    </source>
</evidence>
<gene>
    <name evidence="13" type="ORF">BCR43DRAFT_488249</name>
</gene>
<dbReference type="AlphaFoldDB" id="A0A1X2HJQ0"/>
<feature type="compositionally biased region" description="Polar residues" evidence="10">
    <location>
        <begin position="358"/>
        <end position="377"/>
    </location>
</feature>
<evidence type="ECO:0000256" key="1">
    <source>
        <dbReference type="ARBA" id="ARBA00004477"/>
    </source>
</evidence>
<dbReference type="SMART" id="SM00724">
    <property type="entry name" value="TLC"/>
    <property type="match status" value="1"/>
</dbReference>
<keyword evidence="3" id="KW-0808">Transferase</keyword>
<feature type="transmembrane region" description="Helical" evidence="11">
    <location>
        <begin position="198"/>
        <end position="220"/>
    </location>
</feature>
<organism evidence="13 14">
    <name type="scientific">Syncephalastrum racemosum</name>
    <name type="common">Filamentous fungus</name>
    <dbReference type="NCBI Taxonomy" id="13706"/>
    <lineage>
        <taxon>Eukaryota</taxon>
        <taxon>Fungi</taxon>
        <taxon>Fungi incertae sedis</taxon>
        <taxon>Mucoromycota</taxon>
        <taxon>Mucoromycotina</taxon>
        <taxon>Mucoromycetes</taxon>
        <taxon>Mucorales</taxon>
        <taxon>Syncephalastraceae</taxon>
        <taxon>Syncephalastrum</taxon>
    </lineage>
</organism>
<dbReference type="GO" id="GO:0046513">
    <property type="term" value="P:ceramide biosynthetic process"/>
    <property type="evidence" value="ECO:0007669"/>
    <property type="project" value="InterPro"/>
</dbReference>
<feature type="domain" description="TLC" evidence="12">
    <location>
        <begin position="112"/>
        <end position="324"/>
    </location>
</feature>
<keyword evidence="5" id="KW-0256">Endoplasmic reticulum</keyword>
<comment type="similarity">
    <text evidence="2">Belongs to the sphingosine N-acyltransferase family.</text>
</comment>
<evidence type="ECO:0000313" key="13">
    <source>
        <dbReference type="EMBL" id="ORY98826.1"/>
    </source>
</evidence>
<feature type="compositionally biased region" description="Acidic residues" evidence="10">
    <location>
        <begin position="333"/>
        <end position="342"/>
    </location>
</feature>
<evidence type="ECO:0000256" key="6">
    <source>
        <dbReference type="ARBA" id="ARBA00022989"/>
    </source>
</evidence>
<dbReference type="PANTHER" id="PTHR12560:SF11">
    <property type="entry name" value="CERAMIDE SYNTHASE LAC1-RELATED"/>
    <property type="match status" value="1"/>
</dbReference>
<dbReference type="EMBL" id="MCGN01000003">
    <property type="protein sequence ID" value="ORY98826.1"/>
    <property type="molecule type" value="Genomic_DNA"/>
</dbReference>
<evidence type="ECO:0000256" key="7">
    <source>
        <dbReference type="ARBA" id="ARBA00023136"/>
    </source>
</evidence>
<evidence type="ECO:0000259" key="12">
    <source>
        <dbReference type="PROSITE" id="PS50922"/>
    </source>
</evidence>
<dbReference type="GO" id="GO:0050291">
    <property type="term" value="F:sphingosine N-acyltransferase activity"/>
    <property type="evidence" value="ECO:0007669"/>
    <property type="project" value="InterPro"/>
</dbReference>
<dbReference type="GO" id="GO:0005789">
    <property type="term" value="C:endoplasmic reticulum membrane"/>
    <property type="evidence" value="ECO:0007669"/>
    <property type="project" value="UniProtKB-SubCell"/>
</dbReference>
<protein>
    <submittedName>
        <fullName evidence="13">TLC domain-domain-containing protein</fullName>
    </submittedName>
</protein>
<dbReference type="InterPro" id="IPR006634">
    <property type="entry name" value="TLC-dom"/>
</dbReference>
<feature type="transmembrane region" description="Helical" evidence="11">
    <location>
        <begin position="78"/>
        <end position="100"/>
    </location>
</feature>